<dbReference type="Proteomes" id="UP000241193">
    <property type="component" value="Unassembled WGS sequence"/>
</dbReference>
<dbReference type="OrthoDB" id="7366224at2"/>
<evidence type="ECO:0000256" key="1">
    <source>
        <dbReference type="SAM" id="MobiDB-lite"/>
    </source>
</evidence>
<dbReference type="InterPro" id="IPR041651">
    <property type="entry name" value="DUF5610"/>
</dbReference>
<dbReference type="Pfam" id="PF18433">
    <property type="entry name" value="DUF5610"/>
    <property type="match status" value="1"/>
</dbReference>
<dbReference type="RefSeq" id="WP_107492067.1">
    <property type="nucleotide sequence ID" value="NZ_PZKC01000002.1"/>
</dbReference>
<dbReference type="Gene3D" id="1.10.132.90">
    <property type="match status" value="1"/>
</dbReference>
<evidence type="ECO:0000259" key="2">
    <source>
        <dbReference type="Pfam" id="PF18433"/>
    </source>
</evidence>
<name>A0A2T4IIF3_9RHOO</name>
<dbReference type="EMBL" id="PZKC01000002">
    <property type="protein sequence ID" value="PTD97547.1"/>
    <property type="molecule type" value="Genomic_DNA"/>
</dbReference>
<evidence type="ECO:0000313" key="3">
    <source>
        <dbReference type="EMBL" id="PTD97547.1"/>
    </source>
</evidence>
<feature type="domain" description="DUF5610" evidence="2">
    <location>
        <begin position="57"/>
        <end position="175"/>
    </location>
</feature>
<organism evidence="3 4">
    <name type="scientific">Pseudothauera lacus</name>
    <dbReference type="NCBI Taxonomy" id="2136175"/>
    <lineage>
        <taxon>Bacteria</taxon>
        <taxon>Pseudomonadati</taxon>
        <taxon>Pseudomonadota</taxon>
        <taxon>Betaproteobacteria</taxon>
        <taxon>Rhodocyclales</taxon>
        <taxon>Zoogloeaceae</taxon>
        <taxon>Pseudothauera</taxon>
    </lineage>
</organism>
<proteinExistence type="predicted"/>
<keyword evidence="4" id="KW-1185">Reference proteome</keyword>
<evidence type="ECO:0000313" key="4">
    <source>
        <dbReference type="Proteomes" id="UP000241193"/>
    </source>
</evidence>
<feature type="region of interest" description="Disordered" evidence="1">
    <location>
        <begin position="1"/>
        <end position="28"/>
    </location>
</feature>
<feature type="compositionally biased region" description="Low complexity" evidence="1">
    <location>
        <begin position="12"/>
        <end position="28"/>
    </location>
</feature>
<sequence length="192" mass="20061">MPALPISPAGEARPASADKSAAPAAARPADTRAAAQQTLNTQILQSSLEVSIKAGDDALALLYRSAIDSLNETLEAELGPNAIENAAANQDNSPEATAERILSFATGFFEAFAAQRPDGDAEQVARDFVDLIRGGFEKGFNEARDILDGLGVLGGEVESAIMKTFELVHKGLDDFLASKLPPKPEAAGNEVV</sequence>
<reference evidence="3 4" key="2">
    <citation type="submission" date="2018-04" db="EMBL/GenBank/DDBJ databases">
        <title>Thauera lacus sp. nov., isolated from an saline lake in Inner Mongolia, China.</title>
        <authorList>
            <person name="Liang Q.-Y."/>
        </authorList>
    </citation>
    <scope>NUCLEOTIDE SEQUENCE [LARGE SCALE GENOMIC DNA]</scope>
    <source>
        <strain evidence="3 4">D20</strain>
    </source>
</reference>
<accession>A0A2T4IIF3</accession>
<comment type="caution">
    <text evidence="3">The sequence shown here is derived from an EMBL/GenBank/DDBJ whole genome shotgun (WGS) entry which is preliminary data.</text>
</comment>
<gene>
    <name evidence="3" type="ORF">C8261_02370</name>
</gene>
<reference evidence="3 4" key="1">
    <citation type="submission" date="2018-03" db="EMBL/GenBank/DDBJ databases">
        <authorList>
            <person name="Keele B.F."/>
        </authorList>
    </citation>
    <scope>NUCLEOTIDE SEQUENCE [LARGE SCALE GENOMIC DNA]</scope>
    <source>
        <strain evidence="3 4">D20</strain>
    </source>
</reference>
<dbReference type="AlphaFoldDB" id="A0A2T4IIF3"/>
<protein>
    <recommendedName>
        <fullName evidence="2">DUF5610 domain-containing protein</fullName>
    </recommendedName>
</protein>